<evidence type="ECO:0000313" key="6">
    <source>
        <dbReference type="Proteomes" id="UP000643610"/>
    </source>
</evidence>
<feature type="repeat" description="TPR" evidence="3">
    <location>
        <begin position="107"/>
        <end position="140"/>
    </location>
</feature>
<feature type="repeat" description="TPR" evidence="3">
    <location>
        <begin position="219"/>
        <end position="252"/>
    </location>
</feature>
<reference evidence="5 6" key="1">
    <citation type="submission" date="2020-08" db="EMBL/GenBank/DDBJ databases">
        <title>Novel species isolated from subtropical streams in China.</title>
        <authorList>
            <person name="Lu H."/>
        </authorList>
    </citation>
    <scope>NUCLEOTIDE SEQUENCE [LARGE SCALE GENOMIC DNA]</scope>
    <source>
        <strain evidence="5 6">KCTC 52442</strain>
    </source>
</reference>
<feature type="repeat" description="TPR" evidence="3">
    <location>
        <begin position="141"/>
        <end position="174"/>
    </location>
</feature>
<dbReference type="Pfam" id="PF00515">
    <property type="entry name" value="TPR_1"/>
    <property type="match status" value="1"/>
</dbReference>
<dbReference type="InterPro" id="IPR019734">
    <property type="entry name" value="TPR_rpt"/>
</dbReference>
<evidence type="ECO:0000256" key="2">
    <source>
        <dbReference type="ARBA" id="ARBA00022803"/>
    </source>
</evidence>
<evidence type="ECO:0000256" key="1">
    <source>
        <dbReference type="ARBA" id="ARBA00022737"/>
    </source>
</evidence>
<dbReference type="RefSeq" id="WP_186891409.1">
    <property type="nucleotide sequence ID" value="NZ_JACOFU010000005.1"/>
</dbReference>
<organism evidence="5 6">
    <name type="scientific">Undibacterium amnicola</name>
    <dbReference type="NCBI Taxonomy" id="1834038"/>
    <lineage>
        <taxon>Bacteria</taxon>
        <taxon>Pseudomonadati</taxon>
        <taxon>Pseudomonadota</taxon>
        <taxon>Betaproteobacteria</taxon>
        <taxon>Burkholderiales</taxon>
        <taxon>Oxalobacteraceae</taxon>
        <taxon>Undibacterium</taxon>
    </lineage>
</organism>
<keyword evidence="6" id="KW-1185">Reference proteome</keyword>
<dbReference type="Proteomes" id="UP000643610">
    <property type="component" value="Unassembled WGS sequence"/>
</dbReference>
<dbReference type="PANTHER" id="PTHR44858:SF1">
    <property type="entry name" value="UDP-N-ACETYLGLUCOSAMINE--PEPTIDE N-ACETYLGLUCOSAMINYLTRANSFERASE SPINDLY-RELATED"/>
    <property type="match status" value="1"/>
</dbReference>
<dbReference type="EMBL" id="JACOFU010000005">
    <property type="protein sequence ID" value="MBC3832358.1"/>
    <property type="molecule type" value="Genomic_DNA"/>
</dbReference>
<dbReference type="InterPro" id="IPR013216">
    <property type="entry name" value="Methyltransf_11"/>
</dbReference>
<dbReference type="CDD" id="cd02440">
    <property type="entry name" value="AdoMet_MTases"/>
    <property type="match status" value="1"/>
</dbReference>
<dbReference type="Pfam" id="PF13181">
    <property type="entry name" value="TPR_8"/>
    <property type="match status" value="2"/>
</dbReference>
<dbReference type="InterPro" id="IPR050498">
    <property type="entry name" value="Ycf3"/>
</dbReference>
<feature type="repeat" description="TPR" evidence="3">
    <location>
        <begin position="39"/>
        <end position="72"/>
    </location>
</feature>
<gene>
    <name evidence="5" type="ORF">H8K33_12610</name>
</gene>
<dbReference type="InterPro" id="IPR029063">
    <property type="entry name" value="SAM-dependent_MTases_sf"/>
</dbReference>
<dbReference type="PANTHER" id="PTHR44858">
    <property type="entry name" value="TETRATRICOPEPTIDE REPEAT PROTEIN 6"/>
    <property type="match status" value="1"/>
</dbReference>
<dbReference type="PROSITE" id="PS50005">
    <property type="entry name" value="TPR"/>
    <property type="match status" value="5"/>
</dbReference>
<sequence length="521" mass="57850">MSSPIQALLQQAVAKHQQGYLQQAEDLYVQVLQIDAQQFDALHLIGLIAKQRGDAQSAMNFFAKAIAVNPRDAKVHCHLGATFQEIGNAQQALACYDLALSLKNDYALAWNNRGNSLRALHRYQEALDSFTKAMEIQLNYPEAFLNRGICLQALEEHEQALADLEDALRLRSDYAEAEFARAFSLQQLRRYDEAYAAYSCALGASTTAKSINAGTENIAAIYCNRGMVSAKLQRYDEALTDFQEALSLRPDFGNAYLQAAYVHQLMQHQEAAIGCFQSAWQLAQGAANNSAQAQAIRQQIEYHLAALGVAPTPLAAPTSYIKDLFDQYADHFDTHLQEHLAYQVPQLLQTALQDLGIKHSKQLTHAIDLGCGTGLCGDFLASIAKRVTGVDLSAKMLAKAQAKAVYDELICDDILHYLEQHSSTVDLVIAADVLVYFGDLERWFSLVKNCLQQDGYFAFSVEESNADEVYLQTSQRYAHSAAYLTRLAHAHGFQIRHCSPHQGRRDAQQAVASLIMVLQRI</sequence>
<feature type="domain" description="Methyltransferase type 11" evidence="4">
    <location>
        <begin position="368"/>
        <end position="459"/>
    </location>
</feature>
<dbReference type="PROSITE" id="PS50293">
    <property type="entry name" value="TPR_REGION"/>
    <property type="match status" value="1"/>
</dbReference>
<dbReference type="InterPro" id="IPR011990">
    <property type="entry name" value="TPR-like_helical_dom_sf"/>
</dbReference>
<dbReference type="Pfam" id="PF08241">
    <property type="entry name" value="Methyltransf_11"/>
    <property type="match status" value="1"/>
</dbReference>
<evidence type="ECO:0000256" key="3">
    <source>
        <dbReference type="PROSITE-ProRule" id="PRU00339"/>
    </source>
</evidence>
<dbReference type="SMART" id="SM00028">
    <property type="entry name" value="TPR"/>
    <property type="match status" value="8"/>
</dbReference>
<accession>A0ABR6XSK9</accession>
<protein>
    <submittedName>
        <fullName evidence="5">Tetratricopeptide repeat protein</fullName>
    </submittedName>
</protein>
<dbReference type="SUPFAM" id="SSF53335">
    <property type="entry name" value="S-adenosyl-L-methionine-dependent methyltransferases"/>
    <property type="match status" value="1"/>
</dbReference>
<keyword evidence="1" id="KW-0677">Repeat</keyword>
<name>A0ABR6XSK9_9BURK</name>
<feature type="repeat" description="TPR" evidence="3">
    <location>
        <begin position="73"/>
        <end position="106"/>
    </location>
</feature>
<evidence type="ECO:0000259" key="4">
    <source>
        <dbReference type="Pfam" id="PF08241"/>
    </source>
</evidence>
<evidence type="ECO:0000313" key="5">
    <source>
        <dbReference type="EMBL" id="MBC3832358.1"/>
    </source>
</evidence>
<dbReference type="SUPFAM" id="SSF48452">
    <property type="entry name" value="TPR-like"/>
    <property type="match status" value="2"/>
</dbReference>
<comment type="caution">
    <text evidence="5">The sequence shown here is derived from an EMBL/GenBank/DDBJ whole genome shotgun (WGS) entry which is preliminary data.</text>
</comment>
<proteinExistence type="predicted"/>
<dbReference type="Pfam" id="PF13424">
    <property type="entry name" value="TPR_12"/>
    <property type="match status" value="1"/>
</dbReference>
<dbReference type="Gene3D" id="3.40.50.150">
    <property type="entry name" value="Vaccinia Virus protein VP39"/>
    <property type="match status" value="1"/>
</dbReference>
<dbReference type="Gene3D" id="1.25.40.10">
    <property type="entry name" value="Tetratricopeptide repeat domain"/>
    <property type="match status" value="3"/>
</dbReference>
<keyword evidence="2 3" id="KW-0802">TPR repeat</keyword>